<sequence>RAERVNKAIRDACERYIKKSVQGDKMVSWWNGELTRLRADMRRKRKRWIRYRDNDTKEMYRISRGKYFRQIREEKCKAWEDKIKKMDKEDIYGEAYKILRGRNKIDVVLSTIKKTDGQYTKTREDTMKYLLNKMLPDD</sequence>
<evidence type="ECO:0000313" key="1">
    <source>
        <dbReference type="EMBL" id="JAT16282.1"/>
    </source>
</evidence>
<name>A0A1B6KXX0_9HEMI</name>
<feature type="non-terminal residue" evidence="1">
    <location>
        <position position="1"/>
    </location>
</feature>
<protein>
    <submittedName>
        <fullName evidence="1">Uncharacterized protein</fullName>
    </submittedName>
</protein>
<reference evidence="1" key="1">
    <citation type="submission" date="2015-11" db="EMBL/GenBank/DDBJ databases">
        <title>De novo transcriptome assembly of four potential Pierce s Disease insect vectors from Arizona vineyards.</title>
        <authorList>
            <person name="Tassone E.E."/>
        </authorList>
    </citation>
    <scope>NUCLEOTIDE SEQUENCE</scope>
</reference>
<dbReference type="AlphaFoldDB" id="A0A1B6KXX0"/>
<dbReference type="EMBL" id="GEBQ01023695">
    <property type="protein sequence ID" value="JAT16282.1"/>
    <property type="molecule type" value="Transcribed_RNA"/>
</dbReference>
<proteinExistence type="predicted"/>
<accession>A0A1B6KXX0</accession>
<feature type="non-terminal residue" evidence="1">
    <location>
        <position position="138"/>
    </location>
</feature>
<gene>
    <name evidence="1" type="ORF">g.52075</name>
</gene>
<organism evidence="1">
    <name type="scientific">Graphocephala atropunctata</name>
    <dbReference type="NCBI Taxonomy" id="36148"/>
    <lineage>
        <taxon>Eukaryota</taxon>
        <taxon>Metazoa</taxon>
        <taxon>Ecdysozoa</taxon>
        <taxon>Arthropoda</taxon>
        <taxon>Hexapoda</taxon>
        <taxon>Insecta</taxon>
        <taxon>Pterygota</taxon>
        <taxon>Neoptera</taxon>
        <taxon>Paraneoptera</taxon>
        <taxon>Hemiptera</taxon>
        <taxon>Auchenorrhyncha</taxon>
        <taxon>Membracoidea</taxon>
        <taxon>Cicadellidae</taxon>
        <taxon>Cicadellinae</taxon>
        <taxon>Cicadellini</taxon>
        <taxon>Graphocephala</taxon>
    </lineage>
</organism>